<evidence type="ECO:0000313" key="1">
    <source>
        <dbReference type="EMBL" id="CAI4010674.1"/>
    </source>
</evidence>
<reference evidence="1" key="1">
    <citation type="submission" date="2022-10" db="EMBL/GenBank/DDBJ databases">
        <authorList>
            <person name="Chen Y."/>
            <person name="Dougan E. K."/>
            <person name="Chan C."/>
            <person name="Rhodes N."/>
            <person name="Thang M."/>
        </authorList>
    </citation>
    <scope>NUCLEOTIDE SEQUENCE</scope>
</reference>
<sequence>AVKSAGFGQISLDSVTDEISAPNIAPAEAVDILLRNEDVTHDDLKLKKLRKVLDQSLEKGGQASVAPMVARMLQWDGLEPQQEKSHGMRSAKKFPIFFTAFAAVRSYCRENADFFSMQELGAVLEALTTLARKMWAADDRVTGSMSMILNKELMNKGEATSETADIIGTLGLREPFQAWALAVANIQLASLQIKVAKGIIAHIDKVSPPDIGKLFMTMHEMEWFKDADAIAYLTQALVARIQTLKEEDPGLASMLAARAREAQEAEAQDGA</sequence>
<keyword evidence="3" id="KW-1185">Reference proteome</keyword>
<evidence type="ECO:0000313" key="3">
    <source>
        <dbReference type="Proteomes" id="UP001152797"/>
    </source>
</evidence>
<protein>
    <submittedName>
        <fullName evidence="1">Uncharacterized protein</fullName>
    </submittedName>
</protein>
<dbReference type="AlphaFoldDB" id="A0A9P1DHV1"/>
<gene>
    <name evidence="1" type="ORF">C1SCF055_LOCUS35920</name>
</gene>
<dbReference type="EMBL" id="CAMXCT020004889">
    <property type="protein sequence ID" value="CAL1164049.1"/>
    <property type="molecule type" value="Genomic_DNA"/>
</dbReference>
<comment type="caution">
    <text evidence="1">The sequence shown here is derived from an EMBL/GenBank/DDBJ whole genome shotgun (WGS) entry which is preliminary data.</text>
</comment>
<dbReference type="EMBL" id="CAMXCT030004889">
    <property type="protein sequence ID" value="CAL4797986.1"/>
    <property type="molecule type" value="Genomic_DNA"/>
</dbReference>
<dbReference type="EMBL" id="CAMXCT010004889">
    <property type="protein sequence ID" value="CAI4010674.1"/>
    <property type="molecule type" value="Genomic_DNA"/>
</dbReference>
<evidence type="ECO:0000313" key="2">
    <source>
        <dbReference type="EMBL" id="CAL1164049.1"/>
    </source>
</evidence>
<name>A0A9P1DHV1_9DINO</name>
<proteinExistence type="predicted"/>
<organism evidence="1">
    <name type="scientific">Cladocopium goreaui</name>
    <dbReference type="NCBI Taxonomy" id="2562237"/>
    <lineage>
        <taxon>Eukaryota</taxon>
        <taxon>Sar</taxon>
        <taxon>Alveolata</taxon>
        <taxon>Dinophyceae</taxon>
        <taxon>Suessiales</taxon>
        <taxon>Symbiodiniaceae</taxon>
        <taxon>Cladocopium</taxon>
    </lineage>
</organism>
<reference evidence="2" key="2">
    <citation type="submission" date="2024-04" db="EMBL/GenBank/DDBJ databases">
        <authorList>
            <person name="Chen Y."/>
            <person name="Shah S."/>
            <person name="Dougan E. K."/>
            <person name="Thang M."/>
            <person name="Chan C."/>
        </authorList>
    </citation>
    <scope>NUCLEOTIDE SEQUENCE [LARGE SCALE GENOMIC DNA]</scope>
</reference>
<dbReference type="OrthoDB" id="10396244at2759"/>
<dbReference type="Proteomes" id="UP001152797">
    <property type="component" value="Unassembled WGS sequence"/>
</dbReference>
<accession>A0A9P1DHV1</accession>
<feature type="non-terminal residue" evidence="1">
    <location>
        <position position="271"/>
    </location>
</feature>